<sequence>MVDKSGRSALFLAIQTCSDDPIDDRNEMEIYSPSKKIYYNASREIVLELLKNGSDINLQDNSGNTALTTFCHSGSDAFIGEALIQAGADPKSCDNIYCLHFAVTNRQLRSSTEPWVNFLCLLLDKGASPNEFKGNVSNLIEVTVKKNILLIEKILKHGGDVNFADNTNRTALHYACIIEDAMDRDEIINKLLDFGAGLNCPSITGEKPLDVLMKSMIHDLRNNCDIWDNPNDPYCQKVVVDLSSFNRFVSGGCDLTPVQDLKKDMFTSFQKYIFEWSTNLIVESNDRSNESVLLTLLQTGLFETAECLIRCGWQVEREKWFSTNKIANLHTSGIEICGTSRILEVQDGKDQFQKFIDKKDKGPRSLSIICRKTIRQQLIEASRGAEIETRINLLPIPSIIQSFLAFRYLLQDYEIIKLRKNHRFEMPYYSENDNEYSDIRDEMFDYYVY</sequence>
<dbReference type="Gene3D" id="1.25.40.20">
    <property type="entry name" value="Ankyrin repeat-containing domain"/>
    <property type="match status" value="2"/>
</dbReference>
<feature type="domain" description="SOCS box" evidence="3">
    <location>
        <begin position="351"/>
        <end position="404"/>
    </location>
</feature>
<dbReference type="SMART" id="SM00248">
    <property type="entry name" value="ANK"/>
    <property type="match status" value="5"/>
</dbReference>
<dbReference type="PANTHER" id="PTHR24126">
    <property type="entry name" value="ANKYRIN REPEAT, PH AND SEC7 DOMAIN CONTAINING PROTEIN SECG-RELATED"/>
    <property type="match status" value="1"/>
</dbReference>
<name>A0A8B6G4F9_MYTGA</name>
<dbReference type="Pfam" id="PF12796">
    <property type="entry name" value="Ank_2"/>
    <property type="match status" value="1"/>
</dbReference>
<dbReference type="EMBL" id="UYJE01007852">
    <property type="protein sequence ID" value="VDI58484.1"/>
    <property type="molecule type" value="Genomic_DNA"/>
</dbReference>
<dbReference type="Pfam" id="PF00023">
    <property type="entry name" value="Ank"/>
    <property type="match status" value="1"/>
</dbReference>
<dbReference type="OrthoDB" id="10316127at2759"/>
<protein>
    <recommendedName>
        <fullName evidence="3">SOCS box domain-containing protein</fullName>
    </recommendedName>
</protein>
<evidence type="ECO:0000313" key="5">
    <source>
        <dbReference type="Proteomes" id="UP000596742"/>
    </source>
</evidence>
<keyword evidence="2" id="KW-0040">ANK repeat</keyword>
<gene>
    <name evidence="4" type="ORF">MGAL_10B075710</name>
</gene>
<dbReference type="SMART" id="SM00969">
    <property type="entry name" value="SOCS_box"/>
    <property type="match status" value="1"/>
</dbReference>
<keyword evidence="5" id="KW-1185">Reference proteome</keyword>
<evidence type="ECO:0000256" key="1">
    <source>
        <dbReference type="ARBA" id="ARBA00022737"/>
    </source>
</evidence>
<dbReference type="InterPro" id="IPR002110">
    <property type="entry name" value="Ankyrin_rpt"/>
</dbReference>
<proteinExistence type="predicted"/>
<organism evidence="4 5">
    <name type="scientific">Mytilus galloprovincialis</name>
    <name type="common">Mediterranean mussel</name>
    <dbReference type="NCBI Taxonomy" id="29158"/>
    <lineage>
        <taxon>Eukaryota</taxon>
        <taxon>Metazoa</taxon>
        <taxon>Spiralia</taxon>
        <taxon>Lophotrochozoa</taxon>
        <taxon>Mollusca</taxon>
        <taxon>Bivalvia</taxon>
        <taxon>Autobranchia</taxon>
        <taxon>Pteriomorphia</taxon>
        <taxon>Mytilida</taxon>
        <taxon>Mytiloidea</taxon>
        <taxon>Mytilidae</taxon>
        <taxon>Mytilinae</taxon>
        <taxon>Mytilus</taxon>
    </lineage>
</organism>
<dbReference type="PROSITE" id="PS50225">
    <property type="entry name" value="SOCS"/>
    <property type="match status" value="1"/>
</dbReference>
<keyword evidence="1" id="KW-0677">Repeat</keyword>
<evidence type="ECO:0000313" key="4">
    <source>
        <dbReference type="EMBL" id="VDI58484.1"/>
    </source>
</evidence>
<comment type="caution">
    <text evidence="4">The sequence shown here is derived from an EMBL/GenBank/DDBJ whole genome shotgun (WGS) entry which is preliminary data.</text>
</comment>
<accession>A0A8B6G4F9</accession>
<dbReference type="SUPFAM" id="SSF48403">
    <property type="entry name" value="Ankyrin repeat"/>
    <property type="match status" value="1"/>
</dbReference>
<reference evidence="4" key="1">
    <citation type="submission" date="2018-11" db="EMBL/GenBank/DDBJ databases">
        <authorList>
            <person name="Alioto T."/>
            <person name="Alioto T."/>
        </authorList>
    </citation>
    <scope>NUCLEOTIDE SEQUENCE</scope>
</reference>
<dbReference type="CDD" id="cd03716">
    <property type="entry name" value="SOCS_ASB_like"/>
    <property type="match status" value="1"/>
</dbReference>
<dbReference type="InterPro" id="IPR001496">
    <property type="entry name" value="SOCS_box"/>
</dbReference>
<dbReference type="Proteomes" id="UP000596742">
    <property type="component" value="Unassembled WGS sequence"/>
</dbReference>
<dbReference type="InterPro" id="IPR036770">
    <property type="entry name" value="Ankyrin_rpt-contain_sf"/>
</dbReference>
<evidence type="ECO:0000259" key="3">
    <source>
        <dbReference type="PROSITE" id="PS50225"/>
    </source>
</evidence>
<evidence type="ECO:0000256" key="2">
    <source>
        <dbReference type="ARBA" id="ARBA00023043"/>
    </source>
</evidence>
<dbReference type="Pfam" id="PF07525">
    <property type="entry name" value="SOCS_box"/>
    <property type="match status" value="1"/>
</dbReference>
<dbReference type="AlphaFoldDB" id="A0A8B6G4F9"/>